<protein>
    <submittedName>
        <fullName evidence="9">Sodium/potassium/calcium exchanger 1</fullName>
    </submittedName>
</protein>
<dbReference type="Pfam" id="PF01699">
    <property type="entry name" value="Na_Ca_ex"/>
    <property type="match status" value="2"/>
</dbReference>
<keyword evidence="10" id="KW-1185">Reference proteome</keyword>
<evidence type="ECO:0000256" key="2">
    <source>
        <dbReference type="ARBA" id="ARBA00008170"/>
    </source>
</evidence>
<evidence type="ECO:0000256" key="7">
    <source>
        <dbReference type="SAM" id="Phobius"/>
    </source>
</evidence>
<feature type="transmembrane region" description="Helical" evidence="7">
    <location>
        <begin position="389"/>
        <end position="412"/>
    </location>
</feature>
<dbReference type="Gene3D" id="1.20.1420.30">
    <property type="entry name" value="NCX, central ion-binding region"/>
    <property type="match status" value="2"/>
</dbReference>
<feature type="transmembrane region" description="Helical" evidence="7">
    <location>
        <begin position="92"/>
        <end position="115"/>
    </location>
</feature>
<dbReference type="PANTHER" id="PTHR12266:SF0">
    <property type="entry name" value="MITOCHONDRIAL SODIUM_CALCIUM EXCHANGER PROTEIN"/>
    <property type="match status" value="1"/>
</dbReference>
<dbReference type="InterPro" id="IPR044880">
    <property type="entry name" value="NCX_ion-bd_dom_sf"/>
</dbReference>
<dbReference type="AlphaFoldDB" id="K0KX89"/>
<keyword evidence="5 7" id="KW-1133">Transmembrane helix</keyword>
<evidence type="ECO:0000313" key="9">
    <source>
        <dbReference type="EMBL" id="CCH46099.1"/>
    </source>
</evidence>
<dbReference type="GO" id="GO:0008324">
    <property type="term" value="F:monoatomic cation transmembrane transporter activity"/>
    <property type="evidence" value="ECO:0007669"/>
    <property type="project" value="TreeGrafter"/>
</dbReference>
<comment type="similarity">
    <text evidence="2">Belongs to the Ca(2+):cation antiporter (CaCA) (TC 2.A.19) family.</text>
</comment>
<feature type="transmembrane region" description="Helical" evidence="7">
    <location>
        <begin position="34"/>
        <end position="55"/>
    </location>
</feature>
<feature type="domain" description="Sodium/calcium exchanger membrane region" evidence="8">
    <location>
        <begin position="429"/>
        <end position="576"/>
    </location>
</feature>
<feature type="transmembrane region" description="Helical" evidence="7">
    <location>
        <begin position="492"/>
        <end position="516"/>
    </location>
</feature>
<feature type="transmembrane region" description="Helical" evidence="7">
    <location>
        <begin position="67"/>
        <end position="86"/>
    </location>
</feature>
<feature type="transmembrane region" description="Helical" evidence="7">
    <location>
        <begin position="418"/>
        <end position="440"/>
    </location>
</feature>
<evidence type="ECO:0000256" key="3">
    <source>
        <dbReference type="ARBA" id="ARBA00022448"/>
    </source>
</evidence>
<dbReference type="InParanoid" id="K0KX89"/>
<name>K0KX89_WICCF</name>
<proteinExistence type="inferred from homology"/>
<dbReference type="eggNOG" id="KOG2399">
    <property type="taxonomic scope" value="Eukaryota"/>
</dbReference>
<reference evidence="9 10" key="1">
    <citation type="journal article" date="2012" name="Eukaryot. Cell">
        <title>Draft genome sequence of Wickerhamomyces ciferrii NRRL Y-1031 F-60-10.</title>
        <authorList>
            <person name="Schneider J."/>
            <person name="Andrea H."/>
            <person name="Blom J."/>
            <person name="Jaenicke S."/>
            <person name="Ruckert C."/>
            <person name="Schorsch C."/>
            <person name="Szczepanowski R."/>
            <person name="Farwick M."/>
            <person name="Goesmann A."/>
            <person name="Puhler A."/>
            <person name="Schaffer S."/>
            <person name="Tauch A."/>
            <person name="Kohler T."/>
            <person name="Brinkrolf K."/>
        </authorList>
    </citation>
    <scope>NUCLEOTIDE SEQUENCE [LARGE SCALE GENOMIC DNA]</scope>
    <source>
        <strain evidence="10">ATCC 14091 / BCRC 22168 / CBS 111 / JCM 3599 / NBRC 0793 / NRRL Y-1031 F-60-10</strain>
    </source>
</reference>
<comment type="caution">
    <text evidence="9">The sequence shown here is derived from an EMBL/GenBank/DDBJ whole genome shotgun (WGS) entry which is preliminary data.</text>
</comment>
<feature type="transmembrane region" description="Helical" evidence="7">
    <location>
        <begin position="360"/>
        <end position="382"/>
    </location>
</feature>
<feature type="transmembrane region" description="Helical" evidence="7">
    <location>
        <begin position="328"/>
        <end position="348"/>
    </location>
</feature>
<feature type="transmembrane region" description="Helical" evidence="7">
    <location>
        <begin position="562"/>
        <end position="582"/>
    </location>
</feature>
<dbReference type="FunCoup" id="K0KX89">
    <property type="interactions" value="17"/>
</dbReference>
<keyword evidence="3" id="KW-0813">Transport</keyword>
<dbReference type="EMBL" id="CAIF01000229">
    <property type="protein sequence ID" value="CCH46099.1"/>
    <property type="molecule type" value="Genomic_DNA"/>
</dbReference>
<dbReference type="PANTHER" id="PTHR12266">
    <property type="entry name" value="NA+/CA2+ K+ INDEPENDENT EXCHANGER"/>
    <property type="match status" value="1"/>
</dbReference>
<dbReference type="STRING" id="1206466.K0KX89"/>
<sequence>MSENLAGVTFLALGNGSPDVFSTLEAMKIGSSNLAIGELCGAALFITCVVVGGMSIVKPFKVVKKPFIRDLIFLILAIIITMIFLSDGKITIWESLIMLLLYVIYVVFVISWGWLTTKKRKQALIDQKIRNNYYNGSSQSMAQYQIDEDQEVNDEDILNGLGSMPGIEALDHIETTTEDLNEYKESHSLIRPSILGALEFNNQMQNYFEDREGTIRLDDNDDQIHNTNISLNPLPSRLKTSPTSPFIDHDDEYSTDRYQTAPAMFIDHEYRNLDNLEFLESQPDFDNVHQIIKTRLKKIFNNNDSKSLFFKIFSTLKNFQEKSKFDKVLNLCVLPLVTILKITIPVINEDFDLTEYKHNGFILFMIQCIFTPFIIGFLNFYNDEWNYKFILIPGLISIILIGINIFMKSIIIKSSSELPFKLIKIICSFSGFIISISWISTIASELISIIKFFAILLNLSDAILGVTIFAIGNSMGDFISNFTIAKMGFPMMALSACFGGPLLNILLGIGMSGVFVIPMKGSPIELELSNTLIVGSIALLINLVFLLIVVPLNKFEMNQFTGWFMVGIWSVATLICVLLEIITA</sequence>
<dbReference type="GO" id="GO:0006874">
    <property type="term" value="P:intracellular calcium ion homeostasis"/>
    <property type="evidence" value="ECO:0007669"/>
    <property type="project" value="TreeGrafter"/>
</dbReference>
<evidence type="ECO:0000256" key="1">
    <source>
        <dbReference type="ARBA" id="ARBA00004141"/>
    </source>
</evidence>
<dbReference type="Proteomes" id="UP000009328">
    <property type="component" value="Unassembled WGS sequence"/>
</dbReference>
<dbReference type="HOGENOM" id="CLU_004979_2_1_1"/>
<comment type="subcellular location">
    <subcellularLocation>
        <location evidence="1">Membrane</location>
        <topology evidence="1">Multi-pass membrane protein</topology>
    </subcellularLocation>
</comment>
<gene>
    <name evidence="9" type="ORF">BN7_5687</name>
</gene>
<evidence type="ECO:0000259" key="8">
    <source>
        <dbReference type="Pfam" id="PF01699"/>
    </source>
</evidence>
<feature type="domain" description="Sodium/calcium exchanger membrane region" evidence="8">
    <location>
        <begin position="1"/>
        <end position="110"/>
    </location>
</feature>
<evidence type="ECO:0000256" key="6">
    <source>
        <dbReference type="ARBA" id="ARBA00023136"/>
    </source>
</evidence>
<keyword evidence="4 7" id="KW-0812">Transmembrane</keyword>
<dbReference type="InterPro" id="IPR004837">
    <property type="entry name" value="NaCa_Exmemb"/>
</dbReference>
<keyword evidence="6 7" id="KW-0472">Membrane</keyword>
<dbReference type="GO" id="GO:0016020">
    <property type="term" value="C:membrane"/>
    <property type="evidence" value="ECO:0007669"/>
    <property type="project" value="UniProtKB-SubCell"/>
</dbReference>
<evidence type="ECO:0000313" key="10">
    <source>
        <dbReference type="Proteomes" id="UP000009328"/>
    </source>
</evidence>
<dbReference type="InterPro" id="IPR051359">
    <property type="entry name" value="CaCA_antiporter"/>
</dbReference>
<evidence type="ECO:0000256" key="5">
    <source>
        <dbReference type="ARBA" id="ARBA00022989"/>
    </source>
</evidence>
<accession>K0KX89</accession>
<feature type="transmembrane region" description="Helical" evidence="7">
    <location>
        <begin position="452"/>
        <end position="472"/>
    </location>
</feature>
<feature type="transmembrane region" description="Helical" evidence="7">
    <location>
        <begin position="528"/>
        <end position="550"/>
    </location>
</feature>
<organism evidence="9 10">
    <name type="scientific">Wickerhamomyces ciferrii (strain ATCC 14091 / BCRC 22168 / CBS 111 / JCM 3599 / NBRC 0793 / NRRL Y-1031 F-60-10)</name>
    <name type="common">Yeast</name>
    <name type="synonym">Pichia ciferrii</name>
    <dbReference type="NCBI Taxonomy" id="1206466"/>
    <lineage>
        <taxon>Eukaryota</taxon>
        <taxon>Fungi</taxon>
        <taxon>Dikarya</taxon>
        <taxon>Ascomycota</taxon>
        <taxon>Saccharomycotina</taxon>
        <taxon>Saccharomycetes</taxon>
        <taxon>Phaffomycetales</taxon>
        <taxon>Wickerhamomycetaceae</taxon>
        <taxon>Wickerhamomyces</taxon>
    </lineage>
</organism>
<evidence type="ECO:0000256" key="4">
    <source>
        <dbReference type="ARBA" id="ARBA00022692"/>
    </source>
</evidence>